<evidence type="ECO:0000256" key="4">
    <source>
        <dbReference type="ARBA" id="ARBA00023004"/>
    </source>
</evidence>
<dbReference type="OMA" id="HAKNDLY"/>
<dbReference type="Gene3D" id="1.10.630.10">
    <property type="entry name" value="Cytochrome P450"/>
    <property type="match status" value="1"/>
</dbReference>
<dbReference type="InterPro" id="IPR050121">
    <property type="entry name" value="Cytochrome_P450_monoxygenase"/>
</dbReference>
<keyword evidence="8" id="KW-1185">Reference proteome</keyword>
<dbReference type="GO" id="GO:0004497">
    <property type="term" value="F:monooxygenase activity"/>
    <property type="evidence" value="ECO:0007669"/>
    <property type="project" value="UniProtKB-KW"/>
</dbReference>
<dbReference type="CDD" id="cd11061">
    <property type="entry name" value="CYP67-like"/>
    <property type="match status" value="1"/>
</dbReference>
<comment type="similarity">
    <text evidence="6">Belongs to the cytochrome P450 family.</text>
</comment>
<dbReference type="STRING" id="1287681.M7T568"/>
<dbReference type="EMBL" id="KB705540">
    <property type="protein sequence ID" value="EMR72028.1"/>
    <property type="molecule type" value="Genomic_DNA"/>
</dbReference>
<evidence type="ECO:0000313" key="7">
    <source>
        <dbReference type="EMBL" id="EMR72028.1"/>
    </source>
</evidence>
<dbReference type="GO" id="GO:0016705">
    <property type="term" value="F:oxidoreductase activity, acting on paired donors, with incorporation or reduction of molecular oxygen"/>
    <property type="evidence" value="ECO:0007669"/>
    <property type="project" value="InterPro"/>
</dbReference>
<dbReference type="KEGG" id="ela:UCREL1_922"/>
<dbReference type="Pfam" id="PF00067">
    <property type="entry name" value="p450"/>
    <property type="match status" value="1"/>
</dbReference>
<feature type="binding site" description="axial binding residue" evidence="5">
    <location>
        <position position="364"/>
    </location>
    <ligand>
        <name>heme</name>
        <dbReference type="ChEBI" id="CHEBI:30413"/>
    </ligand>
    <ligandPart>
        <name>Fe</name>
        <dbReference type="ChEBI" id="CHEBI:18248"/>
    </ligandPart>
</feature>
<dbReference type="HOGENOM" id="CLU_001570_14_11_1"/>
<keyword evidence="6 7" id="KW-0503">Monooxygenase</keyword>
<evidence type="ECO:0000313" key="8">
    <source>
        <dbReference type="Proteomes" id="UP000012174"/>
    </source>
</evidence>
<gene>
    <name evidence="7" type="ORF">UCREL1_922</name>
</gene>
<organism evidence="7 8">
    <name type="scientific">Eutypa lata (strain UCR-EL1)</name>
    <name type="common">Grapevine dieback disease fungus</name>
    <name type="synonym">Eutypa armeniacae</name>
    <dbReference type="NCBI Taxonomy" id="1287681"/>
    <lineage>
        <taxon>Eukaryota</taxon>
        <taxon>Fungi</taxon>
        <taxon>Dikarya</taxon>
        <taxon>Ascomycota</taxon>
        <taxon>Pezizomycotina</taxon>
        <taxon>Sordariomycetes</taxon>
        <taxon>Xylariomycetidae</taxon>
        <taxon>Xylariales</taxon>
        <taxon>Diatrypaceae</taxon>
        <taxon>Eutypa</taxon>
    </lineage>
</organism>
<evidence type="ECO:0000256" key="2">
    <source>
        <dbReference type="ARBA" id="ARBA00022617"/>
    </source>
</evidence>
<dbReference type="InterPro" id="IPR002401">
    <property type="entry name" value="Cyt_P450_E_grp-I"/>
</dbReference>
<dbReference type="PROSITE" id="PS00086">
    <property type="entry name" value="CYTOCHROME_P450"/>
    <property type="match status" value="1"/>
</dbReference>
<dbReference type="GO" id="GO:0005506">
    <property type="term" value="F:iron ion binding"/>
    <property type="evidence" value="ECO:0007669"/>
    <property type="project" value="InterPro"/>
</dbReference>
<dbReference type="Proteomes" id="UP000012174">
    <property type="component" value="Unassembled WGS sequence"/>
</dbReference>
<keyword evidence="6" id="KW-0560">Oxidoreductase</keyword>
<dbReference type="eggNOG" id="KOG0157">
    <property type="taxonomic scope" value="Eukaryota"/>
</dbReference>
<dbReference type="SUPFAM" id="SSF48264">
    <property type="entry name" value="Cytochrome P450"/>
    <property type="match status" value="1"/>
</dbReference>
<dbReference type="InterPro" id="IPR001128">
    <property type="entry name" value="Cyt_P450"/>
</dbReference>
<dbReference type="InterPro" id="IPR036396">
    <property type="entry name" value="Cyt_P450_sf"/>
</dbReference>
<evidence type="ECO:0000256" key="6">
    <source>
        <dbReference type="RuleBase" id="RU000461"/>
    </source>
</evidence>
<accession>M7T568</accession>
<evidence type="ECO:0000256" key="5">
    <source>
        <dbReference type="PIRSR" id="PIRSR602401-1"/>
    </source>
</evidence>
<proteinExistence type="inferred from homology"/>
<dbReference type="AlphaFoldDB" id="M7T568"/>
<protein>
    <submittedName>
        <fullName evidence="7">Putative benzoate 4-monooxygenase cytochrome p450 protein</fullName>
    </submittedName>
</protein>
<name>M7T568_EUTLA</name>
<evidence type="ECO:0000256" key="1">
    <source>
        <dbReference type="ARBA" id="ARBA00001971"/>
    </source>
</evidence>
<keyword evidence="4 5" id="KW-0408">Iron</keyword>
<keyword evidence="2 5" id="KW-0349">Heme</keyword>
<dbReference type="PRINTS" id="PR00463">
    <property type="entry name" value="EP450I"/>
</dbReference>
<keyword evidence="3 5" id="KW-0479">Metal-binding</keyword>
<sequence length="442" mass="49589">MAIINILYGVLKYVAPVIIPYSRAYSLTVAAREPSIFNVIDKHRHRVKRKLVGKAISDKAMRGFEPTMIEQVDIFIRQLLASSHDSSPVNMTDCCKRLGMDIVGLLAFGFPLNMQTDPTYRFVLDGISLGTYQNNCFLQFPPLKKLGLHHLLPLLGFSQRIKYLRMMQHMISTRLSQDKHAKNDLYSFVVDHLDNTTDGMKTNELWSEALFFFPAGGDTTSTALSALFFYLSRNPSVYDKLASEIRGAFKSNEDIRGGPRLTSCRYLRACIDEALRMSPPVTSALWRELGSDEERRGEPLIVDGHVIPPGVQVGVSAYCLHHNEKYFTEPFTFRPERWLVEDGPTALARMHSAFCPFSLGARGCAGKAMAYLETSLVIAKTLWYFDFETAPGKVAETGGGVSGKTNGRGRPEEFQLYDSFGATHVGPNLVFRPRGDFWRDSS</sequence>
<dbReference type="OrthoDB" id="1470350at2759"/>
<comment type="cofactor">
    <cofactor evidence="1 5">
        <name>heme</name>
        <dbReference type="ChEBI" id="CHEBI:30413"/>
    </cofactor>
</comment>
<dbReference type="PANTHER" id="PTHR24305">
    <property type="entry name" value="CYTOCHROME P450"/>
    <property type="match status" value="1"/>
</dbReference>
<evidence type="ECO:0000256" key="3">
    <source>
        <dbReference type="ARBA" id="ARBA00022723"/>
    </source>
</evidence>
<reference evidence="8" key="1">
    <citation type="journal article" date="2013" name="Genome Announc.">
        <title>Draft genome sequence of the grapevine dieback fungus Eutypa lata UCR-EL1.</title>
        <authorList>
            <person name="Blanco-Ulate B."/>
            <person name="Rolshausen P.E."/>
            <person name="Cantu D."/>
        </authorList>
    </citation>
    <scope>NUCLEOTIDE SEQUENCE [LARGE SCALE GENOMIC DNA]</scope>
    <source>
        <strain evidence="8">UCR-EL1</strain>
    </source>
</reference>
<dbReference type="PRINTS" id="PR00385">
    <property type="entry name" value="P450"/>
</dbReference>
<dbReference type="PANTHER" id="PTHR24305:SF226">
    <property type="entry name" value="CYTOCHROME P450 MONOOXYGENASE"/>
    <property type="match status" value="1"/>
</dbReference>
<dbReference type="GO" id="GO:0020037">
    <property type="term" value="F:heme binding"/>
    <property type="evidence" value="ECO:0007669"/>
    <property type="project" value="InterPro"/>
</dbReference>
<dbReference type="InterPro" id="IPR017972">
    <property type="entry name" value="Cyt_P450_CS"/>
</dbReference>